<dbReference type="EMBL" id="MU269010">
    <property type="protein sequence ID" value="KAH7903384.1"/>
    <property type="molecule type" value="Genomic_DNA"/>
</dbReference>
<evidence type="ECO:0000313" key="1">
    <source>
        <dbReference type="EMBL" id="KAH7903384.1"/>
    </source>
</evidence>
<accession>A0ACB7ZQE7</accession>
<protein>
    <submittedName>
        <fullName evidence="1">Uncharacterized protein</fullName>
    </submittedName>
</protein>
<proteinExistence type="predicted"/>
<keyword evidence="2" id="KW-1185">Reference proteome</keyword>
<gene>
    <name evidence="1" type="ORF">BJ138DRAFT_1120449</name>
</gene>
<reference evidence="1" key="1">
    <citation type="journal article" date="2021" name="New Phytol.">
        <title>Evolutionary innovations through gain and loss of genes in the ectomycorrhizal Boletales.</title>
        <authorList>
            <person name="Wu G."/>
            <person name="Miyauchi S."/>
            <person name="Morin E."/>
            <person name="Kuo A."/>
            <person name="Drula E."/>
            <person name="Varga T."/>
            <person name="Kohler A."/>
            <person name="Feng B."/>
            <person name="Cao Y."/>
            <person name="Lipzen A."/>
            <person name="Daum C."/>
            <person name="Hundley H."/>
            <person name="Pangilinan J."/>
            <person name="Johnson J."/>
            <person name="Barry K."/>
            <person name="LaButti K."/>
            <person name="Ng V."/>
            <person name="Ahrendt S."/>
            <person name="Min B."/>
            <person name="Choi I.G."/>
            <person name="Park H."/>
            <person name="Plett J.M."/>
            <person name="Magnuson J."/>
            <person name="Spatafora J.W."/>
            <person name="Nagy L.G."/>
            <person name="Henrissat B."/>
            <person name="Grigoriev I.V."/>
            <person name="Yang Z.L."/>
            <person name="Xu J."/>
            <person name="Martin F.M."/>
        </authorList>
    </citation>
    <scope>NUCLEOTIDE SEQUENCE</scope>
    <source>
        <strain evidence="1">ATCC 28755</strain>
    </source>
</reference>
<evidence type="ECO:0000313" key="2">
    <source>
        <dbReference type="Proteomes" id="UP000790377"/>
    </source>
</evidence>
<comment type="caution">
    <text evidence="1">The sequence shown here is derived from an EMBL/GenBank/DDBJ whole genome shotgun (WGS) entry which is preliminary data.</text>
</comment>
<name>A0ACB7ZQE7_9AGAM</name>
<sequence>MAALSFDAESPIRLGSPPLSSSPLSSPTSRWCSNFRFDARFKPPGHLMSGVANRLHRAHLLDTFTSFNSEPSLPSKSSSDQTSNRSRFHPYPKQRGTPPLEFRKTLSGMHLDGRRAKDIFYRGMGCLSDNCLVDAVYAKHASRELERHRILATSWEIEEAERFLRFLQGVQESNLLRRSLATDELEFFKSMLADRGILEFQDDIRSGKCLLQEKKNHISEIDQQIGQLEEQASVRGIGTPYESSSDSGAVTHQKCLVART</sequence>
<dbReference type="Proteomes" id="UP000790377">
    <property type="component" value="Unassembled WGS sequence"/>
</dbReference>
<organism evidence="1 2">
    <name type="scientific">Hygrophoropsis aurantiaca</name>
    <dbReference type="NCBI Taxonomy" id="72124"/>
    <lineage>
        <taxon>Eukaryota</taxon>
        <taxon>Fungi</taxon>
        <taxon>Dikarya</taxon>
        <taxon>Basidiomycota</taxon>
        <taxon>Agaricomycotina</taxon>
        <taxon>Agaricomycetes</taxon>
        <taxon>Agaricomycetidae</taxon>
        <taxon>Boletales</taxon>
        <taxon>Coniophorineae</taxon>
        <taxon>Hygrophoropsidaceae</taxon>
        <taxon>Hygrophoropsis</taxon>
    </lineage>
</organism>